<comment type="caution">
    <text evidence="1">The sequence shown here is derived from an EMBL/GenBank/DDBJ whole genome shotgun (WGS) entry which is preliminary data.</text>
</comment>
<name>A0A5C4R7W4_9RHOB</name>
<dbReference type="InterPro" id="IPR014917">
    <property type="entry name" value="DUF1800"/>
</dbReference>
<gene>
    <name evidence="1" type="ORF">FHD67_08530</name>
</gene>
<dbReference type="Proteomes" id="UP000304880">
    <property type="component" value="Unassembled WGS sequence"/>
</dbReference>
<proteinExistence type="predicted"/>
<dbReference type="EMBL" id="VDDC01000013">
    <property type="protein sequence ID" value="TNH39744.1"/>
    <property type="molecule type" value="Genomic_DNA"/>
</dbReference>
<evidence type="ECO:0000313" key="1">
    <source>
        <dbReference type="EMBL" id="TNH39744.1"/>
    </source>
</evidence>
<accession>A0A5C4R7W4</accession>
<keyword evidence="2" id="KW-1185">Reference proteome</keyword>
<reference evidence="1 2" key="1">
    <citation type="submission" date="2019-06" db="EMBL/GenBank/DDBJ databases">
        <authorList>
            <person name="Li J."/>
        </authorList>
    </citation>
    <scope>NUCLEOTIDE SEQUENCE [LARGE SCALE GENOMIC DNA]</scope>
    <source>
        <strain evidence="1 2">CGMCC 1.8012</strain>
    </source>
</reference>
<dbReference type="AlphaFoldDB" id="A0A5C4R7W4"/>
<sequence length="455" mass="49408">MPSYAEIAAIRLGFGLSPRLTPPADPSGMAASVAASTRFGSEAVTLDKVRAWQDKGLDLGAAARAGDPAARDRDVAYRRRLGGIYRAAIQNRFARAVDDPSGFGERLVWFWADHFTVTGGTVYWNLMTDAFVQDAIRPHLTGRFADMMLAAETHPAMVRYLDQDRSVGPNSARARRNPDKPLGLNENLAREMIELHSLGVGADYSQQDVTQLAELLTGLAYHPRQTGIFRPGQAEPGVETVLGVRYGGGRASLDDIRGVIADLARHPATARHIARKMAVHFVADEPPQPLVDRLAAVFADTSGDLGAMNLALAEAPELRQQFRRKMRQPFDFLVAALRGLGVDGRQVRDMKPGQLQRLLMQPMTAMGQAWGSPLGPDGWPEDQAAWASPQGLAMRITWALSAPSRLTDPLPDARQLLRAALGDTASEALSWAVPRAESQAEGVALILASADFNRR</sequence>
<dbReference type="RefSeq" id="WP_046000979.1">
    <property type="nucleotide sequence ID" value="NZ_VDDC01000013.1"/>
</dbReference>
<dbReference type="Pfam" id="PF08811">
    <property type="entry name" value="DUF1800"/>
    <property type="match status" value="1"/>
</dbReference>
<evidence type="ECO:0000313" key="2">
    <source>
        <dbReference type="Proteomes" id="UP000304880"/>
    </source>
</evidence>
<protein>
    <submittedName>
        <fullName evidence="1">DUF1800 domain-containing protein</fullName>
    </submittedName>
</protein>
<organism evidence="1 2">
    <name type="scientific">Paracoccus haeundaensis</name>
    <dbReference type="NCBI Taxonomy" id="225362"/>
    <lineage>
        <taxon>Bacteria</taxon>
        <taxon>Pseudomonadati</taxon>
        <taxon>Pseudomonadota</taxon>
        <taxon>Alphaproteobacteria</taxon>
        <taxon>Rhodobacterales</taxon>
        <taxon>Paracoccaceae</taxon>
        <taxon>Paracoccus</taxon>
    </lineage>
</organism>